<keyword evidence="3 7" id="KW-0812">Transmembrane</keyword>
<keyword evidence="10" id="KW-1185">Reference proteome</keyword>
<keyword evidence="5" id="KW-0406">Ion transport</keyword>
<dbReference type="PROSITE" id="PS50929">
    <property type="entry name" value="ABC_TM1F"/>
    <property type="match status" value="1"/>
</dbReference>
<feature type="transmembrane region" description="Helical" evidence="7">
    <location>
        <begin position="332"/>
        <end position="353"/>
    </location>
</feature>
<dbReference type="PANTHER" id="PTHR43394:SF17">
    <property type="entry name" value="MITOCHONDRIAL POTASSIUM CHANNEL ATP-BINDING SUBUNIT"/>
    <property type="match status" value="1"/>
</dbReference>
<accession>W7U2V2</accession>
<dbReference type="PANTHER" id="PTHR43394">
    <property type="entry name" value="ATP-DEPENDENT PERMEASE MDL1, MITOCHONDRIAL"/>
    <property type="match status" value="1"/>
</dbReference>
<name>W7U2V2_9STRA</name>
<dbReference type="GO" id="GO:0015421">
    <property type="term" value="F:ABC-type oligopeptide transporter activity"/>
    <property type="evidence" value="ECO:0007669"/>
    <property type="project" value="TreeGrafter"/>
</dbReference>
<dbReference type="InterPro" id="IPR011527">
    <property type="entry name" value="ABC1_TM_dom"/>
</dbReference>
<evidence type="ECO:0000313" key="10">
    <source>
        <dbReference type="Proteomes" id="UP000019335"/>
    </source>
</evidence>
<dbReference type="AlphaFoldDB" id="W7U2V2"/>
<keyword evidence="2" id="KW-0813">Transport</keyword>
<gene>
    <name evidence="9" type="ORF">Naga_100079g4</name>
</gene>
<evidence type="ECO:0000256" key="5">
    <source>
        <dbReference type="ARBA" id="ARBA00023065"/>
    </source>
</evidence>
<keyword evidence="9" id="KW-0547">Nucleotide-binding</keyword>
<feature type="transmembrane region" description="Helical" evidence="7">
    <location>
        <begin position="241"/>
        <end position="265"/>
    </location>
</feature>
<keyword evidence="9" id="KW-0067">ATP-binding</keyword>
<comment type="caution">
    <text evidence="9">The sequence shown here is derived from an EMBL/GenBank/DDBJ whole genome shotgun (WGS) entry which is preliminary data.</text>
</comment>
<feature type="domain" description="ABC transmembrane type-1" evidence="8">
    <location>
        <begin position="99"/>
        <end position="392"/>
    </location>
</feature>
<dbReference type="GO" id="GO:0006811">
    <property type="term" value="P:monoatomic ion transport"/>
    <property type="evidence" value="ECO:0007669"/>
    <property type="project" value="UniProtKB-KW"/>
</dbReference>
<dbReference type="Gene3D" id="1.20.1560.10">
    <property type="entry name" value="ABC transporter type 1, transmembrane domain"/>
    <property type="match status" value="1"/>
</dbReference>
<organism evidence="9 10">
    <name type="scientific">Nannochloropsis gaditana</name>
    <dbReference type="NCBI Taxonomy" id="72520"/>
    <lineage>
        <taxon>Eukaryota</taxon>
        <taxon>Sar</taxon>
        <taxon>Stramenopiles</taxon>
        <taxon>Ochrophyta</taxon>
        <taxon>Eustigmatophyceae</taxon>
        <taxon>Eustigmatales</taxon>
        <taxon>Monodopsidaceae</taxon>
        <taxon>Nannochloropsis</taxon>
    </lineage>
</organism>
<keyword evidence="4 7" id="KW-1133">Transmembrane helix</keyword>
<dbReference type="InterPro" id="IPR039421">
    <property type="entry name" value="Type_1_exporter"/>
</dbReference>
<proteinExistence type="predicted"/>
<keyword evidence="6 7" id="KW-0472">Membrane</keyword>
<dbReference type="GO" id="GO:0005743">
    <property type="term" value="C:mitochondrial inner membrane"/>
    <property type="evidence" value="ECO:0007669"/>
    <property type="project" value="TreeGrafter"/>
</dbReference>
<evidence type="ECO:0000256" key="3">
    <source>
        <dbReference type="ARBA" id="ARBA00022692"/>
    </source>
</evidence>
<protein>
    <submittedName>
        <fullName evidence="9">Atp-binding cassette sub-family b member mitochondrial</fullName>
    </submittedName>
</protein>
<sequence length="463" mass="49917">MWHPGLAGCCIRQNFPGVLRRSTRWPPQMHVLKACLVTNATRQHRPFRRQSLLFLNGWRQFRVTPAVTRLDVGKPTEQRPVSLKEMGHLLLQEKKTFTVALAGIGVASACQLCIPYIFGSVVDLLSATVGENTDALHSNTAVLSGLQENAMAMLGVGLAGTAATYASTSQLDIVGQRISMNLRKRLFGNILDQDLAFFDVNKSGELANRLSTDVHEVAEHLVENISKFLHASVMATASAGMLLYISPSLSVITLSVVPAIALGAAQYSKVVKKLSLSLLNSLAKSTQHAAEKMAGIRVVRHFAAEIREKERYGQIIDESLGLAKRLAVSEGVYVAAIFAVSNFALLGVLFLGAGKVLEGVLTVGGLASYCLYATSLSEAMKDATDGVAGVIRAQGAAGRLYALLETRPLMQRGAIIPPAEAIRGCIEFRDVTFAYPTRPASPVLEGFNLMDRADAERARLPSF</sequence>
<evidence type="ECO:0000259" key="8">
    <source>
        <dbReference type="PROSITE" id="PS50929"/>
    </source>
</evidence>
<dbReference type="Pfam" id="PF00664">
    <property type="entry name" value="ABC_membrane"/>
    <property type="match status" value="1"/>
</dbReference>
<evidence type="ECO:0000256" key="7">
    <source>
        <dbReference type="SAM" id="Phobius"/>
    </source>
</evidence>
<dbReference type="EMBL" id="AZIL01000527">
    <property type="protein sequence ID" value="EWM26999.1"/>
    <property type="molecule type" value="Genomic_DNA"/>
</dbReference>
<dbReference type="GO" id="GO:0090374">
    <property type="term" value="P:oligopeptide export from mitochondrion"/>
    <property type="evidence" value="ECO:0007669"/>
    <property type="project" value="TreeGrafter"/>
</dbReference>
<dbReference type="Proteomes" id="UP000019335">
    <property type="component" value="Chromosome 7"/>
</dbReference>
<dbReference type="InterPro" id="IPR036640">
    <property type="entry name" value="ABC1_TM_sf"/>
</dbReference>
<dbReference type="OrthoDB" id="6500128at2759"/>
<evidence type="ECO:0000256" key="1">
    <source>
        <dbReference type="ARBA" id="ARBA00004141"/>
    </source>
</evidence>
<reference evidence="9 10" key="1">
    <citation type="journal article" date="2014" name="Mol. Plant">
        <title>Chromosome Scale Genome Assembly and Transcriptome Profiling of Nannochloropsis gaditana in Nitrogen Depletion.</title>
        <authorList>
            <person name="Corteggiani Carpinelli E."/>
            <person name="Telatin A."/>
            <person name="Vitulo N."/>
            <person name="Forcato C."/>
            <person name="D'Angelo M."/>
            <person name="Schiavon R."/>
            <person name="Vezzi A."/>
            <person name="Giacometti G.M."/>
            <person name="Morosinotto T."/>
            <person name="Valle G."/>
        </authorList>
    </citation>
    <scope>NUCLEOTIDE SEQUENCE [LARGE SCALE GENOMIC DNA]</scope>
    <source>
        <strain evidence="9 10">B-31</strain>
    </source>
</reference>
<dbReference type="SUPFAM" id="SSF90123">
    <property type="entry name" value="ABC transporter transmembrane region"/>
    <property type="match status" value="1"/>
</dbReference>
<evidence type="ECO:0000256" key="2">
    <source>
        <dbReference type="ARBA" id="ARBA00022448"/>
    </source>
</evidence>
<comment type="subcellular location">
    <subcellularLocation>
        <location evidence="1">Membrane</location>
        <topology evidence="1">Multi-pass membrane protein</topology>
    </subcellularLocation>
</comment>
<evidence type="ECO:0000313" key="9">
    <source>
        <dbReference type="EMBL" id="EWM26999.1"/>
    </source>
</evidence>
<dbReference type="GO" id="GO:0005524">
    <property type="term" value="F:ATP binding"/>
    <property type="evidence" value="ECO:0007669"/>
    <property type="project" value="UniProtKB-KW"/>
</dbReference>
<evidence type="ECO:0000256" key="4">
    <source>
        <dbReference type="ARBA" id="ARBA00022989"/>
    </source>
</evidence>
<dbReference type="CDD" id="cd18573">
    <property type="entry name" value="ABC_6TM_ABCB10_like"/>
    <property type="match status" value="1"/>
</dbReference>
<evidence type="ECO:0000256" key="6">
    <source>
        <dbReference type="ARBA" id="ARBA00023136"/>
    </source>
</evidence>